<keyword evidence="1" id="KW-0479">Metal-binding</keyword>
<evidence type="ECO:0000259" key="2">
    <source>
        <dbReference type="Pfam" id="PF00586"/>
    </source>
</evidence>
<dbReference type="HAMAP" id="MF_02128">
    <property type="entry name" value="TMP_kinase"/>
    <property type="match status" value="1"/>
</dbReference>
<comment type="function">
    <text evidence="1">Catalyzes the ATP-dependent phosphorylation of thiamine-monophosphate (TMP) to form thiamine-pyrophosphate (TPP), the active form of vitamin B1.</text>
</comment>
<feature type="binding site" evidence="1">
    <location>
        <position position="169"/>
    </location>
    <ligand>
        <name>ATP</name>
        <dbReference type="ChEBI" id="CHEBI:30616"/>
    </ligand>
</feature>
<dbReference type="Pfam" id="PF02769">
    <property type="entry name" value="AIRS_C"/>
    <property type="match status" value="1"/>
</dbReference>
<proteinExistence type="inferred from homology"/>
<name>A0ABQ4I557_9ACTN</name>
<keyword evidence="1" id="KW-0547">Nucleotide-binding</keyword>
<dbReference type="SUPFAM" id="SSF55326">
    <property type="entry name" value="PurM N-terminal domain-like"/>
    <property type="match status" value="1"/>
</dbReference>
<keyword evidence="5" id="KW-1185">Reference proteome</keyword>
<dbReference type="Gene3D" id="3.90.650.10">
    <property type="entry name" value="PurM-like C-terminal domain"/>
    <property type="match status" value="1"/>
</dbReference>
<dbReference type="EC" id="2.7.4.16" evidence="1"/>
<keyword evidence="1" id="KW-0784">Thiamine biosynthesis</keyword>
<feature type="domain" description="PurM-like N-terminal" evidence="2">
    <location>
        <begin position="47"/>
        <end position="160"/>
    </location>
</feature>
<dbReference type="PANTHER" id="PTHR30270:SF3">
    <property type="entry name" value="THIAMINE-MONOPHOSPHATE KINASE"/>
    <property type="match status" value="1"/>
</dbReference>
<dbReference type="InterPro" id="IPR036921">
    <property type="entry name" value="PurM-like_N_sf"/>
</dbReference>
<feature type="binding site" evidence="1">
    <location>
        <position position="242"/>
    </location>
    <ligand>
        <name>ATP</name>
        <dbReference type="ChEBI" id="CHEBI:30616"/>
    </ligand>
</feature>
<feature type="binding site" evidence="1">
    <location>
        <begin position="143"/>
        <end position="144"/>
    </location>
    <ligand>
        <name>ATP</name>
        <dbReference type="ChEBI" id="CHEBI:30616"/>
    </ligand>
</feature>
<dbReference type="InterPro" id="IPR036676">
    <property type="entry name" value="PurM-like_C_sf"/>
</dbReference>
<dbReference type="SUPFAM" id="SSF56042">
    <property type="entry name" value="PurM C-terminal domain-like"/>
    <property type="match status" value="1"/>
</dbReference>
<feature type="binding site" evidence="1">
    <location>
        <position position="48"/>
    </location>
    <ligand>
        <name>Mg(2+)</name>
        <dbReference type="ChEBI" id="CHEBI:18420"/>
        <label>4</label>
    </ligand>
</feature>
<feature type="domain" description="PurM-like C-terminal" evidence="3">
    <location>
        <begin position="173"/>
        <end position="331"/>
    </location>
</feature>
<comment type="similarity">
    <text evidence="1">Belongs to the thiamine-monophosphate kinase family.</text>
</comment>
<dbReference type="InterPro" id="IPR010918">
    <property type="entry name" value="PurM-like_C_dom"/>
</dbReference>
<organism evidence="4 5">
    <name type="scientific">Micromonospora andamanensis</name>
    <dbReference type="NCBI Taxonomy" id="1287068"/>
    <lineage>
        <taxon>Bacteria</taxon>
        <taxon>Bacillati</taxon>
        <taxon>Actinomycetota</taxon>
        <taxon>Actinomycetes</taxon>
        <taxon>Micromonosporales</taxon>
        <taxon>Micromonosporaceae</taxon>
        <taxon>Micromonospora</taxon>
    </lineage>
</organism>
<keyword evidence="1" id="KW-0808">Transferase</keyword>
<keyword evidence="1" id="KW-0460">Magnesium</keyword>
<feature type="binding site" evidence="1">
    <location>
        <position position="96"/>
    </location>
    <ligand>
        <name>Mg(2+)</name>
        <dbReference type="ChEBI" id="CHEBI:18420"/>
        <label>2</label>
    </ligand>
</feature>
<dbReference type="Proteomes" id="UP000647017">
    <property type="component" value="Unassembled WGS sequence"/>
</dbReference>
<sequence>MTSHALSDEPTRVAKLVGAFLTGQSGAVLGDGDGPHAILTAGADTRDDCAIYDLDGPVTLVVGSDYVRGAEFVLYEQGLLTNFDIGYYVVAANLSDIAAMGAAPIGVLTVVRYPHDLDDDAFLDIMAGIHQACTDWGTLNVGGDIGNAERIVLSGSAIGVCHTGTALTRRGARPGDYLCVTGPCGILGAAVAYFPKRAVNGWTLSDSIESDLLTSWRRPRARVAEGRVLSTGGYATACQDTSDGLKATIEQLAAASGVGFDVTEDDIAIHPAVSAVAKLIGSDDVTLAMSASADFQLAFTVPADRLDACRGAFARSGLTFDVIGRATAPDRRVAFTGRDGTRRALPGVAWKHQNTDISTLVTNAVPPQGGVPMSTEHTAYLGERS</sequence>
<comment type="caution">
    <text evidence="1">Lacks conserved residue(s) required for the propagation of feature annotation.</text>
</comment>
<feature type="binding site" evidence="1">
    <location>
        <position position="96"/>
    </location>
    <ligand>
        <name>Mg(2+)</name>
        <dbReference type="ChEBI" id="CHEBI:18420"/>
        <label>3</label>
    </ligand>
</feature>
<evidence type="ECO:0000256" key="1">
    <source>
        <dbReference type="HAMAP-Rule" id="MF_02128"/>
    </source>
</evidence>
<dbReference type="Gene3D" id="3.30.1330.10">
    <property type="entry name" value="PurM-like, N-terminal domain"/>
    <property type="match status" value="1"/>
</dbReference>
<dbReference type="EMBL" id="BOOZ01000072">
    <property type="protein sequence ID" value="GIJ13033.1"/>
    <property type="molecule type" value="Genomic_DNA"/>
</dbReference>
<comment type="catalytic activity">
    <reaction evidence="1">
        <text>thiamine phosphate + ATP = thiamine diphosphate + ADP</text>
        <dbReference type="Rhea" id="RHEA:15913"/>
        <dbReference type="ChEBI" id="CHEBI:30616"/>
        <dbReference type="ChEBI" id="CHEBI:37575"/>
        <dbReference type="ChEBI" id="CHEBI:58937"/>
        <dbReference type="ChEBI" id="CHEBI:456216"/>
        <dbReference type="EC" id="2.7.4.16"/>
    </reaction>
</comment>
<feature type="binding site" evidence="1">
    <location>
        <position position="65"/>
    </location>
    <ligand>
        <name>Mg(2+)</name>
        <dbReference type="ChEBI" id="CHEBI:18420"/>
        <label>2</label>
    </ligand>
</feature>
<feature type="binding site" evidence="1">
    <location>
        <position position="48"/>
    </location>
    <ligand>
        <name>Mg(2+)</name>
        <dbReference type="ChEBI" id="CHEBI:18420"/>
        <label>3</label>
    </ligand>
</feature>
<feature type="binding site" evidence="1">
    <location>
        <position position="65"/>
    </location>
    <ligand>
        <name>Mg(2+)</name>
        <dbReference type="ChEBI" id="CHEBI:18420"/>
        <label>1</label>
    </ligand>
</feature>
<reference evidence="4 5" key="1">
    <citation type="submission" date="2021-01" db="EMBL/GenBank/DDBJ databases">
        <title>Whole genome shotgun sequence of Verrucosispora andamanensis NBRC 109075.</title>
        <authorList>
            <person name="Komaki H."/>
            <person name="Tamura T."/>
        </authorList>
    </citation>
    <scope>NUCLEOTIDE SEQUENCE [LARGE SCALE GENOMIC DNA]</scope>
    <source>
        <strain evidence="4 5">NBRC 109075</strain>
    </source>
</reference>
<keyword evidence="1" id="KW-0067">ATP-binding</keyword>
<dbReference type="Pfam" id="PF00586">
    <property type="entry name" value="AIRS"/>
    <property type="match status" value="1"/>
</dbReference>
<feature type="binding site" evidence="1">
    <location>
        <position position="240"/>
    </location>
    <ligand>
        <name>Mg(2+)</name>
        <dbReference type="ChEBI" id="CHEBI:18420"/>
        <label>3</label>
    </ligand>
</feature>
<feature type="binding site" evidence="1">
    <location>
        <position position="96"/>
    </location>
    <ligand>
        <name>Mg(2+)</name>
        <dbReference type="ChEBI" id="CHEBI:18420"/>
        <label>4</label>
    </ligand>
</feature>
<dbReference type="PANTHER" id="PTHR30270">
    <property type="entry name" value="THIAMINE-MONOPHOSPHATE KINASE"/>
    <property type="match status" value="1"/>
</dbReference>
<feature type="binding site" evidence="1">
    <location>
        <position position="350"/>
    </location>
    <ligand>
        <name>substrate</name>
    </ligand>
</feature>
<dbReference type="InterPro" id="IPR006283">
    <property type="entry name" value="ThiL-like"/>
</dbReference>
<evidence type="ECO:0000313" key="5">
    <source>
        <dbReference type="Proteomes" id="UP000647017"/>
    </source>
</evidence>
<evidence type="ECO:0000313" key="4">
    <source>
        <dbReference type="EMBL" id="GIJ13033.1"/>
    </source>
</evidence>
<evidence type="ECO:0000259" key="3">
    <source>
        <dbReference type="Pfam" id="PF02769"/>
    </source>
</evidence>
<dbReference type="RefSeq" id="WP_204015277.1">
    <property type="nucleotide sequence ID" value="NZ_BOOZ01000072.1"/>
</dbReference>
<dbReference type="CDD" id="cd02194">
    <property type="entry name" value="ThiL"/>
    <property type="match status" value="1"/>
</dbReference>
<comment type="caution">
    <text evidence="4">The sequence shown here is derived from an EMBL/GenBank/DDBJ whole genome shotgun (WGS) entry which is preliminary data.</text>
</comment>
<feature type="binding site" evidence="1">
    <location>
        <position position="144"/>
    </location>
    <ligand>
        <name>Mg(2+)</name>
        <dbReference type="ChEBI" id="CHEBI:18420"/>
        <label>1</label>
    </ligand>
</feature>
<dbReference type="InterPro" id="IPR016188">
    <property type="entry name" value="PurM-like_N"/>
</dbReference>
<comment type="pathway">
    <text evidence="1">Cofactor biosynthesis; thiamine diphosphate biosynthesis; thiamine diphosphate from thiamine phosphate: step 1/1.</text>
</comment>
<protein>
    <recommendedName>
        <fullName evidence="1">Thiamine-monophosphate kinase</fullName>
        <shortName evidence="1">TMP kinase</shortName>
        <shortName evidence="1">Thiamine-phosphate kinase</shortName>
        <ecNumber evidence="1">2.7.4.16</ecNumber>
    </recommendedName>
</protein>
<accession>A0ABQ4I557</accession>
<feature type="binding site" evidence="1">
    <location>
        <position position="243"/>
    </location>
    <ligand>
        <name>Mg(2+)</name>
        <dbReference type="ChEBI" id="CHEBI:18420"/>
        <label>5</label>
    </ligand>
</feature>
<gene>
    <name evidence="1" type="primary">thiL</name>
    <name evidence="4" type="ORF">Van01_62470</name>
</gene>
<feature type="binding site" evidence="1">
    <location>
        <position position="64"/>
    </location>
    <ligand>
        <name>Mg(2+)</name>
        <dbReference type="ChEBI" id="CHEBI:18420"/>
        <label>1</label>
    </ligand>
</feature>
<comment type="miscellaneous">
    <text evidence="1">Reaction mechanism of ThiL seems to utilize a direct, inline transfer of the gamma-phosphate of ATP to TMP rather than a phosphorylated enzyme intermediate.</text>
</comment>
<keyword evidence="1" id="KW-0418">Kinase</keyword>
<dbReference type="NCBIfam" id="TIGR01379">
    <property type="entry name" value="thiL"/>
    <property type="match status" value="1"/>
</dbReference>